<dbReference type="AlphaFoldDB" id="A0A7R9MKD8"/>
<dbReference type="EMBL" id="OC939852">
    <property type="protein sequence ID" value="CAD7661777.1"/>
    <property type="molecule type" value="Genomic_DNA"/>
</dbReference>
<dbReference type="GO" id="GO:0004315">
    <property type="term" value="F:3-oxoacyl-[acyl-carrier-protein] synthase activity"/>
    <property type="evidence" value="ECO:0007669"/>
    <property type="project" value="UniProtKB-EC"/>
</dbReference>
<dbReference type="InterPro" id="IPR016039">
    <property type="entry name" value="Thiolase-like"/>
</dbReference>
<dbReference type="EMBL" id="CAJPVJ010025027">
    <property type="protein sequence ID" value="CAG2178913.1"/>
    <property type="molecule type" value="Genomic_DNA"/>
</dbReference>
<dbReference type="PANTHER" id="PTHR11712:SF336">
    <property type="entry name" value="3-OXOACYL-[ACYL-CARRIER-PROTEIN] SYNTHASE, MITOCHONDRIAL"/>
    <property type="match status" value="1"/>
</dbReference>
<dbReference type="Proteomes" id="UP000728032">
    <property type="component" value="Unassembled WGS sequence"/>
</dbReference>
<dbReference type="PANTHER" id="PTHR11712">
    <property type="entry name" value="POLYKETIDE SYNTHASE-RELATED"/>
    <property type="match status" value="1"/>
</dbReference>
<keyword evidence="2" id="KW-0808">Transferase</keyword>
<sequence>MHDVCRVVVTGIGTVCPLGVTTDQVWSNLIAGKCGVSGVVGEGYETIPCKVAAYVPTGDGFDLNQWFTANELRTLSKATIYALIAAEQALSDANWRPTTDRDRRDTGVAVGTGMIDMNEVIRNGEALSSQGFRMVSPHFVT</sequence>
<dbReference type="Gene3D" id="3.40.47.10">
    <property type="match status" value="1"/>
</dbReference>
<dbReference type="GO" id="GO:0006633">
    <property type="term" value="P:fatty acid biosynthetic process"/>
    <property type="evidence" value="ECO:0007669"/>
    <property type="project" value="TreeGrafter"/>
</dbReference>
<dbReference type="InterPro" id="IPR014030">
    <property type="entry name" value="Ketoacyl_synth_N"/>
</dbReference>
<gene>
    <name evidence="4" type="ORF">ONB1V03_LOCUS18337</name>
</gene>
<feature type="domain" description="Beta-ketoacyl synthase-like N-terminal" evidence="3">
    <location>
        <begin position="6"/>
        <end position="129"/>
    </location>
</feature>
<evidence type="ECO:0000256" key="2">
    <source>
        <dbReference type="ARBA" id="ARBA00022679"/>
    </source>
</evidence>
<name>A0A7R9MKD8_9ACAR</name>
<organism evidence="4">
    <name type="scientific">Oppiella nova</name>
    <dbReference type="NCBI Taxonomy" id="334625"/>
    <lineage>
        <taxon>Eukaryota</taxon>
        <taxon>Metazoa</taxon>
        <taxon>Ecdysozoa</taxon>
        <taxon>Arthropoda</taxon>
        <taxon>Chelicerata</taxon>
        <taxon>Arachnida</taxon>
        <taxon>Acari</taxon>
        <taxon>Acariformes</taxon>
        <taxon>Sarcoptiformes</taxon>
        <taxon>Oribatida</taxon>
        <taxon>Brachypylina</taxon>
        <taxon>Oppioidea</taxon>
        <taxon>Oppiidae</taxon>
        <taxon>Oppiella</taxon>
    </lineage>
</organism>
<reference evidence="4" key="1">
    <citation type="submission" date="2020-11" db="EMBL/GenBank/DDBJ databases">
        <authorList>
            <person name="Tran Van P."/>
        </authorList>
    </citation>
    <scope>NUCLEOTIDE SEQUENCE</scope>
</reference>
<feature type="non-terminal residue" evidence="4">
    <location>
        <position position="1"/>
    </location>
</feature>
<keyword evidence="5" id="KW-1185">Reference proteome</keyword>
<evidence type="ECO:0000259" key="3">
    <source>
        <dbReference type="Pfam" id="PF00109"/>
    </source>
</evidence>
<dbReference type="SUPFAM" id="SSF53901">
    <property type="entry name" value="Thiolase-like"/>
    <property type="match status" value="1"/>
</dbReference>
<evidence type="ECO:0000256" key="1">
    <source>
        <dbReference type="ARBA" id="ARBA00013191"/>
    </source>
</evidence>
<evidence type="ECO:0000313" key="4">
    <source>
        <dbReference type="EMBL" id="CAD7661777.1"/>
    </source>
</evidence>
<dbReference type="InterPro" id="IPR000794">
    <property type="entry name" value="Beta-ketoacyl_synthase"/>
</dbReference>
<dbReference type="EC" id="2.3.1.41" evidence="1"/>
<dbReference type="OrthoDB" id="5334845at2759"/>
<protein>
    <recommendedName>
        <fullName evidence="1">beta-ketoacyl-[acyl-carrier-protein] synthase I</fullName>
        <ecNumber evidence="1">2.3.1.41</ecNumber>
    </recommendedName>
</protein>
<accession>A0A7R9MKD8</accession>
<dbReference type="Pfam" id="PF00109">
    <property type="entry name" value="ketoacyl-synt"/>
    <property type="match status" value="1"/>
</dbReference>
<dbReference type="GO" id="GO:0005739">
    <property type="term" value="C:mitochondrion"/>
    <property type="evidence" value="ECO:0007669"/>
    <property type="project" value="TreeGrafter"/>
</dbReference>
<evidence type="ECO:0000313" key="5">
    <source>
        <dbReference type="Proteomes" id="UP000728032"/>
    </source>
</evidence>
<proteinExistence type="predicted"/>